<dbReference type="Proteomes" id="UP001069090">
    <property type="component" value="Unassembled WGS sequence"/>
</dbReference>
<dbReference type="InterPro" id="IPR001633">
    <property type="entry name" value="EAL_dom"/>
</dbReference>
<dbReference type="InterPro" id="IPR043128">
    <property type="entry name" value="Rev_trsase/Diguanyl_cyclase"/>
</dbReference>
<dbReference type="Gene3D" id="3.30.450.20">
    <property type="entry name" value="PAS domain"/>
    <property type="match status" value="1"/>
</dbReference>
<dbReference type="Pfam" id="PF00563">
    <property type="entry name" value="EAL"/>
    <property type="match status" value="1"/>
</dbReference>
<organism evidence="3 4">
    <name type="scientific">Dasania phycosphaerae</name>
    <dbReference type="NCBI Taxonomy" id="2950436"/>
    <lineage>
        <taxon>Bacteria</taxon>
        <taxon>Pseudomonadati</taxon>
        <taxon>Pseudomonadota</taxon>
        <taxon>Gammaproteobacteria</taxon>
        <taxon>Cellvibrionales</taxon>
        <taxon>Spongiibacteraceae</taxon>
        <taxon>Dasania</taxon>
    </lineage>
</organism>
<dbReference type="Gene3D" id="3.30.70.270">
    <property type="match status" value="1"/>
</dbReference>
<dbReference type="SMART" id="SM00267">
    <property type="entry name" value="GGDEF"/>
    <property type="match status" value="1"/>
</dbReference>
<dbReference type="PANTHER" id="PTHR44757:SF2">
    <property type="entry name" value="BIOFILM ARCHITECTURE MAINTENANCE PROTEIN MBAA"/>
    <property type="match status" value="1"/>
</dbReference>
<dbReference type="PROSITE" id="PS50883">
    <property type="entry name" value="EAL"/>
    <property type="match status" value="1"/>
</dbReference>
<keyword evidence="4" id="KW-1185">Reference proteome</keyword>
<gene>
    <name evidence="3" type="ORF">O0V09_10970</name>
</gene>
<reference evidence="3 4" key="1">
    <citation type="submission" date="2022-12" db="EMBL/GenBank/DDBJ databases">
        <title>Dasania phycosphaerae sp. nov., isolated from particulate material of the south coast of Korea.</title>
        <authorList>
            <person name="Jiang Y."/>
        </authorList>
    </citation>
    <scope>NUCLEOTIDE SEQUENCE [LARGE SCALE GENOMIC DNA]</scope>
    <source>
        <strain evidence="3 4">GY-19</strain>
    </source>
</reference>
<evidence type="ECO:0000313" key="4">
    <source>
        <dbReference type="Proteomes" id="UP001069090"/>
    </source>
</evidence>
<proteinExistence type="predicted"/>
<dbReference type="InterPro" id="IPR035919">
    <property type="entry name" value="EAL_sf"/>
</dbReference>
<dbReference type="SUPFAM" id="SSF141868">
    <property type="entry name" value="EAL domain-like"/>
    <property type="match status" value="1"/>
</dbReference>
<name>A0A9J6RNK7_9GAMM</name>
<dbReference type="NCBIfam" id="TIGR00254">
    <property type="entry name" value="GGDEF"/>
    <property type="match status" value="1"/>
</dbReference>
<dbReference type="CDD" id="cd01949">
    <property type="entry name" value="GGDEF"/>
    <property type="match status" value="1"/>
</dbReference>
<feature type="domain" description="GGDEF" evidence="2">
    <location>
        <begin position="476"/>
        <end position="609"/>
    </location>
</feature>
<dbReference type="PANTHER" id="PTHR44757">
    <property type="entry name" value="DIGUANYLATE CYCLASE DGCP"/>
    <property type="match status" value="1"/>
</dbReference>
<comment type="caution">
    <text evidence="3">The sequence shown here is derived from an EMBL/GenBank/DDBJ whole genome shotgun (WGS) entry which is preliminary data.</text>
</comment>
<dbReference type="InterPro" id="IPR000160">
    <property type="entry name" value="GGDEF_dom"/>
</dbReference>
<dbReference type="SMART" id="SM00052">
    <property type="entry name" value="EAL"/>
    <property type="match status" value="1"/>
</dbReference>
<dbReference type="EMBL" id="JAPTGG010000008">
    <property type="protein sequence ID" value="MCZ0865727.1"/>
    <property type="molecule type" value="Genomic_DNA"/>
</dbReference>
<dbReference type="AlphaFoldDB" id="A0A9J6RNK7"/>
<dbReference type="PROSITE" id="PS50887">
    <property type="entry name" value="GGDEF"/>
    <property type="match status" value="1"/>
</dbReference>
<evidence type="ECO:0000259" key="2">
    <source>
        <dbReference type="PROSITE" id="PS50887"/>
    </source>
</evidence>
<dbReference type="InterPro" id="IPR029787">
    <property type="entry name" value="Nucleotide_cyclase"/>
</dbReference>
<dbReference type="Pfam" id="PF00990">
    <property type="entry name" value="GGDEF"/>
    <property type="match status" value="1"/>
</dbReference>
<evidence type="ECO:0000313" key="3">
    <source>
        <dbReference type="EMBL" id="MCZ0865727.1"/>
    </source>
</evidence>
<dbReference type="SUPFAM" id="SSF55073">
    <property type="entry name" value="Nucleotide cyclase"/>
    <property type="match status" value="1"/>
</dbReference>
<sequence length="881" mass="98498">MPESGLVKESSTILLRYGFDQAINLTADPQQQRALMLNTSRLIAASDSFYNVFQGVSPDIIENTSYWALADYLADYMGCEHDNGNCFESVLGLAIDSSFADVGCSPEFFVLDGGCYTLKIVAMVSLGTLKGFDVVMKQVEQQYEAPVDVLHLSKTILAQPSEYFFSELVTFLSRVLSIDVVIAASITQREFTVVAANYDGKLEYGFQAPLTFSPFADLQGGFHYYPNNVSEYYPQCVWLAHQPISAMFNFPLWSAEGTCIGVISLMHSKAINDIGLMRALLQVFAPRACTEITQFQENYQASRRYQHYQELVEKNRCGMVVLDVEPAMPMALTSTEQLAYLLEHTRFSECNSAYLHLFGLLAETDILGKRCIDVLSEQEVAAHLQHMVANNFRVEGCINEHQHLSVTTWVSSHYSAHIEGNSLAHIYGICSDVSQLVKQTQQLTFQANHDELTQLPNRRFFKEHCDELIAGLAGNKSLAMLVLDLDGFKEVNDTLGHMTGDELLELVGPRLKHGLDAYDAVLARLGGDEFGVLITGAANESELLDVAIAMVRAIKKPFHVNGLDLCIGGSIGISCYPKHGTSFSSLMRCADVAMYRAKHLSKDFEVYQPEDDYYSVRRLSLMMEMRSAVEGQQLVLYYQPITRMSDKSIKGFEALVRWNHPEHGLIPPGEFIPLIELTDVIEAMTWWVIETAVKQLREWQAQGKQYTISVNVSTRNISEDSFVYRLSCLLRKYGVEGRFLEIEITESTLMADPSKGRSVLNAMAAMGVRFAIDDFGTGYSSLAYLKSLPINTLKIDRSFIDQMLNNEADQIIVKSTIQLAHNLGMKVTAEGIEDYSLISSLAELGCDYGQGYFICRPIPLGELEQWVDLYEHGMETISGFS</sequence>
<dbReference type="CDD" id="cd01948">
    <property type="entry name" value="EAL"/>
    <property type="match status" value="1"/>
</dbReference>
<protein>
    <submittedName>
        <fullName evidence="3">EAL domain-containing protein</fullName>
    </submittedName>
</protein>
<evidence type="ECO:0000259" key="1">
    <source>
        <dbReference type="PROSITE" id="PS50883"/>
    </source>
</evidence>
<dbReference type="InterPro" id="IPR052155">
    <property type="entry name" value="Biofilm_reg_signaling"/>
</dbReference>
<accession>A0A9J6RNK7</accession>
<feature type="domain" description="EAL" evidence="1">
    <location>
        <begin position="618"/>
        <end position="871"/>
    </location>
</feature>
<dbReference type="Gene3D" id="3.20.20.450">
    <property type="entry name" value="EAL domain"/>
    <property type="match status" value="1"/>
</dbReference>
<dbReference type="RefSeq" id="WP_258331868.1">
    <property type="nucleotide sequence ID" value="NZ_JAPTGG010000008.1"/>
</dbReference>